<evidence type="ECO:0000259" key="6">
    <source>
        <dbReference type="PROSITE" id="PS50835"/>
    </source>
</evidence>
<gene>
    <name evidence="7" type="ORF">ACJMK2_044741</name>
</gene>
<dbReference type="PANTHER" id="PTHR11640">
    <property type="entry name" value="NEPHRIN"/>
    <property type="match status" value="1"/>
</dbReference>
<comment type="caution">
    <text evidence="7">The sequence shown here is derived from an EMBL/GenBank/DDBJ whole genome shotgun (WGS) entry which is preliminary data.</text>
</comment>
<dbReference type="Pfam" id="PF13927">
    <property type="entry name" value="Ig_3"/>
    <property type="match status" value="1"/>
</dbReference>
<comment type="subcellular location">
    <subcellularLocation>
        <location evidence="1">Membrane</location>
        <topology evidence="1">Single-pass type I membrane protein</topology>
    </subcellularLocation>
</comment>
<keyword evidence="8" id="KW-1185">Reference proteome</keyword>
<dbReference type="InterPro" id="IPR007110">
    <property type="entry name" value="Ig-like_dom"/>
</dbReference>
<evidence type="ECO:0000256" key="3">
    <source>
        <dbReference type="ARBA" id="ARBA00023157"/>
    </source>
</evidence>
<keyword evidence="5" id="KW-0393">Immunoglobulin domain</keyword>
<evidence type="ECO:0000313" key="7">
    <source>
        <dbReference type="EMBL" id="KAL3831207.1"/>
    </source>
</evidence>
<dbReference type="AlphaFoldDB" id="A0ABD3T2Y0"/>
<dbReference type="InterPro" id="IPR051275">
    <property type="entry name" value="Cell_adhesion_signaling"/>
</dbReference>
<feature type="non-terminal residue" evidence="7">
    <location>
        <position position="1"/>
    </location>
</feature>
<protein>
    <recommendedName>
        <fullName evidence="6">Ig-like domain-containing protein</fullName>
    </recommendedName>
</protein>
<evidence type="ECO:0000256" key="2">
    <source>
        <dbReference type="ARBA" id="ARBA00023136"/>
    </source>
</evidence>
<dbReference type="InterPro" id="IPR036179">
    <property type="entry name" value="Ig-like_dom_sf"/>
</dbReference>
<feature type="domain" description="Ig-like" evidence="6">
    <location>
        <begin position="1"/>
        <end position="118"/>
    </location>
</feature>
<dbReference type="PROSITE" id="PS50835">
    <property type="entry name" value="IG_LIKE"/>
    <property type="match status" value="2"/>
</dbReference>
<dbReference type="EMBL" id="JBJQND010000020">
    <property type="protein sequence ID" value="KAL3831207.1"/>
    <property type="molecule type" value="Genomic_DNA"/>
</dbReference>
<dbReference type="InterPro" id="IPR003599">
    <property type="entry name" value="Ig_sub"/>
</dbReference>
<sequence>PVTTVQLTNGSGQVLLSSVNIVQGESTGIICSTAPNGSKPRALFQWYYRKGNQSAVLIVDQSISTTPDPITVPGQSDILISYSTWRLTGNATYHNMYIYCQAQDEIKTGSYIKSDEVQLNIVYPPVVQLSTNQSANNVSEGMQGFVFICTIIESNPLPQANSYSWFHNGSIIQGQTSSNYTLQTVQKSDAGEYICTARNYYGEGASNSLDLIVQC</sequence>
<dbReference type="GO" id="GO:0016020">
    <property type="term" value="C:membrane"/>
    <property type="evidence" value="ECO:0007669"/>
    <property type="project" value="UniProtKB-SubCell"/>
</dbReference>
<evidence type="ECO:0000313" key="8">
    <source>
        <dbReference type="Proteomes" id="UP001634394"/>
    </source>
</evidence>
<reference evidence="7 8" key="1">
    <citation type="submission" date="2024-11" db="EMBL/GenBank/DDBJ databases">
        <title>Chromosome-level genome assembly of the freshwater bivalve Anodonta woodiana.</title>
        <authorList>
            <person name="Chen X."/>
        </authorList>
    </citation>
    <scope>NUCLEOTIDE SEQUENCE [LARGE SCALE GENOMIC DNA]</scope>
    <source>
        <strain evidence="7">MN2024</strain>
        <tissue evidence="7">Gills</tissue>
    </source>
</reference>
<evidence type="ECO:0000256" key="5">
    <source>
        <dbReference type="ARBA" id="ARBA00023319"/>
    </source>
</evidence>
<evidence type="ECO:0000256" key="4">
    <source>
        <dbReference type="ARBA" id="ARBA00023180"/>
    </source>
</evidence>
<dbReference type="Gene3D" id="2.60.40.10">
    <property type="entry name" value="Immunoglobulins"/>
    <property type="match status" value="2"/>
</dbReference>
<name>A0ABD3T2Y0_SINWO</name>
<proteinExistence type="predicted"/>
<keyword evidence="3" id="KW-1015">Disulfide bond</keyword>
<dbReference type="Proteomes" id="UP001634394">
    <property type="component" value="Unassembled WGS sequence"/>
</dbReference>
<dbReference type="SUPFAM" id="SSF48726">
    <property type="entry name" value="Immunoglobulin"/>
    <property type="match status" value="1"/>
</dbReference>
<keyword evidence="4" id="KW-0325">Glycoprotein</keyword>
<feature type="domain" description="Ig-like" evidence="6">
    <location>
        <begin position="124"/>
        <end position="212"/>
    </location>
</feature>
<dbReference type="PANTHER" id="PTHR11640:SF31">
    <property type="entry name" value="IRREGULAR CHIASM C-ROUGHEST PROTEIN-RELATED"/>
    <property type="match status" value="1"/>
</dbReference>
<dbReference type="SMART" id="SM00409">
    <property type="entry name" value="IG"/>
    <property type="match status" value="1"/>
</dbReference>
<dbReference type="InterPro" id="IPR013783">
    <property type="entry name" value="Ig-like_fold"/>
</dbReference>
<keyword evidence="2" id="KW-0472">Membrane</keyword>
<accession>A0ABD3T2Y0</accession>
<organism evidence="7 8">
    <name type="scientific">Sinanodonta woodiana</name>
    <name type="common">Chinese pond mussel</name>
    <name type="synonym">Anodonta woodiana</name>
    <dbReference type="NCBI Taxonomy" id="1069815"/>
    <lineage>
        <taxon>Eukaryota</taxon>
        <taxon>Metazoa</taxon>
        <taxon>Spiralia</taxon>
        <taxon>Lophotrochozoa</taxon>
        <taxon>Mollusca</taxon>
        <taxon>Bivalvia</taxon>
        <taxon>Autobranchia</taxon>
        <taxon>Heteroconchia</taxon>
        <taxon>Palaeoheterodonta</taxon>
        <taxon>Unionida</taxon>
        <taxon>Unionoidea</taxon>
        <taxon>Unionidae</taxon>
        <taxon>Unioninae</taxon>
        <taxon>Sinanodonta</taxon>
    </lineage>
</organism>
<evidence type="ECO:0000256" key="1">
    <source>
        <dbReference type="ARBA" id="ARBA00004479"/>
    </source>
</evidence>
<feature type="non-terminal residue" evidence="7">
    <location>
        <position position="215"/>
    </location>
</feature>